<dbReference type="PANTHER" id="PTHR30636:SF3">
    <property type="entry name" value="UPF0701 PROTEIN YICC"/>
    <property type="match status" value="1"/>
</dbReference>
<dbReference type="EMBL" id="JADIMQ010000092">
    <property type="protein sequence ID" value="MBO8448912.1"/>
    <property type="molecule type" value="Genomic_DNA"/>
</dbReference>
<dbReference type="PANTHER" id="PTHR30636">
    <property type="entry name" value="UPF0701 PROTEIN YICC"/>
    <property type="match status" value="1"/>
</dbReference>
<dbReference type="Pfam" id="PF08340">
    <property type="entry name" value="YicC-like_C"/>
    <property type="match status" value="1"/>
</dbReference>
<proteinExistence type="inferred from homology"/>
<evidence type="ECO:0000259" key="6">
    <source>
        <dbReference type="Pfam" id="PF03755"/>
    </source>
</evidence>
<comment type="caution">
    <text evidence="8">The sequence shown here is derived from an EMBL/GenBank/DDBJ whole genome shotgun (WGS) entry which is preliminary data.</text>
</comment>
<dbReference type="Pfam" id="PF03755">
    <property type="entry name" value="YicC-like_N"/>
    <property type="match status" value="1"/>
</dbReference>
<evidence type="ECO:0000256" key="4">
    <source>
        <dbReference type="ARBA" id="ARBA00022801"/>
    </source>
</evidence>
<comment type="similarity">
    <text evidence="5">Belongs to the YicC/YloC family.</text>
</comment>
<comment type="cofactor">
    <cofactor evidence="1">
        <name>a divalent metal cation</name>
        <dbReference type="ChEBI" id="CHEBI:60240"/>
    </cofactor>
</comment>
<dbReference type="InterPro" id="IPR013527">
    <property type="entry name" value="YicC-like_N"/>
</dbReference>
<evidence type="ECO:0000256" key="3">
    <source>
        <dbReference type="ARBA" id="ARBA00022759"/>
    </source>
</evidence>
<evidence type="ECO:0000256" key="5">
    <source>
        <dbReference type="ARBA" id="ARBA00035648"/>
    </source>
</evidence>
<dbReference type="GO" id="GO:0004521">
    <property type="term" value="F:RNA endonuclease activity"/>
    <property type="evidence" value="ECO:0007669"/>
    <property type="project" value="InterPro"/>
</dbReference>
<evidence type="ECO:0000256" key="2">
    <source>
        <dbReference type="ARBA" id="ARBA00022722"/>
    </source>
</evidence>
<gene>
    <name evidence="8" type="ORF">IAC29_06545</name>
</gene>
<dbReference type="InterPro" id="IPR013551">
    <property type="entry name" value="YicC-like_C"/>
</dbReference>
<evidence type="ECO:0000313" key="8">
    <source>
        <dbReference type="EMBL" id="MBO8448912.1"/>
    </source>
</evidence>
<evidence type="ECO:0000259" key="7">
    <source>
        <dbReference type="Pfam" id="PF08340"/>
    </source>
</evidence>
<dbReference type="GO" id="GO:0016787">
    <property type="term" value="F:hydrolase activity"/>
    <property type="evidence" value="ECO:0007669"/>
    <property type="project" value="UniProtKB-KW"/>
</dbReference>
<keyword evidence="3" id="KW-0255">Endonuclease</keyword>
<keyword evidence="4" id="KW-0378">Hydrolase</keyword>
<protein>
    <submittedName>
        <fullName evidence="8">YicC family protein</fullName>
    </submittedName>
</protein>
<name>A0A9D9EKR8_9BACT</name>
<dbReference type="NCBIfam" id="TIGR00255">
    <property type="entry name" value="YicC/YloC family endoribonuclease"/>
    <property type="match status" value="1"/>
</dbReference>
<organism evidence="8 9">
    <name type="scientific">Candidatus Cryptobacteroides merdigallinarum</name>
    <dbReference type="NCBI Taxonomy" id="2840770"/>
    <lineage>
        <taxon>Bacteria</taxon>
        <taxon>Pseudomonadati</taxon>
        <taxon>Bacteroidota</taxon>
        <taxon>Bacteroidia</taxon>
        <taxon>Bacteroidales</taxon>
        <taxon>Candidatus Cryptobacteroides</taxon>
    </lineage>
</organism>
<reference evidence="8" key="1">
    <citation type="submission" date="2020-10" db="EMBL/GenBank/DDBJ databases">
        <authorList>
            <person name="Gilroy R."/>
        </authorList>
    </citation>
    <scope>NUCLEOTIDE SEQUENCE</scope>
    <source>
        <strain evidence="8">20514</strain>
    </source>
</reference>
<sequence length="298" mass="34045">MIQSMTGYGKAETTIGTGKITVEIKSLNGKNADISIKSQLLPKDKEISVRQMIAQKLQRGNIDFFITYEADAAETAKEINSGLVMSYFRQIMDINGMIEKEFPGKGNVDAARILGSVMRFPDIIDQSKKQDIINDDNWEKVRDCIAEALERICEYRTEEGKSLYADVTSKVKNILGYIPLIEEHEKERTEAVRERIVARLAEIGASPDSNRLEQEMIYYLEKLDINEEKVRLRQHCKYFMETIENEPCPGRKLGFIAQEMGREINTTGSKANHSDIQKIVVKMKDELEKIKEQTLNIL</sequence>
<feature type="domain" description="Endoribonuclease YicC-like N-terminal" evidence="6">
    <location>
        <begin position="2"/>
        <end position="164"/>
    </location>
</feature>
<evidence type="ECO:0000256" key="1">
    <source>
        <dbReference type="ARBA" id="ARBA00001968"/>
    </source>
</evidence>
<dbReference type="InterPro" id="IPR005229">
    <property type="entry name" value="YicC/YloC-like"/>
</dbReference>
<dbReference type="Proteomes" id="UP000810252">
    <property type="component" value="Unassembled WGS sequence"/>
</dbReference>
<accession>A0A9D9EKR8</accession>
<keyword evidence="2" id="KW-0540">Nuclease</keyword>
<feature type="domain" description="Endoribonuclease YicC-like C-terminal" evidence="7">
    <location>
        <begin position="181"/>
        <end position="297"/>
    </location>
</feature>
<reference evidence="8" key="2">
    <citation type="journal article" date="2021" name="PeerJ">
        <title>Extensive microbial diversity within the chicken gut microbiome revealed by metagenomics and culture.</title>
        <authorList>
            <person name="Gilroy R."/>
            <person name="Ravi A."/>
            <person name="Getino M."/>
            <person name="Pursley I."/>
            <person name="Horton D.L."/>
            <person name="Alikhan N.F."/>
            <person name="Baker D."/>
            <person name="Gharbi K."/>
            <person name="Hall N."/>
            <person name="Watson M."/>
            <person name="Adriaenssens E.M."/>
            <person name="Foster-Nyarko E."/>
            <person name="Jarju S."/>
            <person name="Secka A."/>
            <person name="Antonio M."/>
            <person name="Oren A."/>
            <person name="Chaudhuri R.R."/>
            <person name="La Ragione R."/>
            <person name="Hildebrand F."/>
            <person name="Pallen M.J."/>
        </authorList>
    </citation>
    <scope>NUCLEOTIDE SEQUENCE</scope>
    <source>
        <strain evidence="8">20514</strain>
    </source>
</reference>
<evidence type="ECO:0000313" key="9">
    <source>
        <dbReference type="Proteomes" id="UP000810252"/>
    </source>
</evidence>
<dbReference type="AlphaFoldDB" id="A0A9D9EKR8"/>